<protein>
    <recommendedName>
        <fullName evidence="2">BED-type domain-containing protein</fullName>
    </recommendedName>
</protein>
<dbReference type="OrthoDB" id="10000786at2759"/>
<sequence length="173" mass="19293">GDTEVPQCVICYKNLSNDGMRPSRLECHLKTTPPALVDKPKAFVERKRHSLKQANLDSTRRAITQESLIKPSLLCVAELVLGKGSAKKLSQILLLNDTVQGRIDDLSQDIKDLILDQVRDPPVFAIQCDEMTDIAQCFRLLVYARLVSGNCIKEEMLSCHPMDSCATAIFHDV</sequence>
<name>A0A0L8I3G3_OCTBM</name>
<dbReference type="PANTHER" id="PTHR45913:SF22">
    <property type="entry name" value="SCAN BOX DOMAIN-CONTAINING PROTEIN"/>
    <property type="match status" value="1"/>
</dbReference>
<organism evidence="1">
    <name type="scientific">Octopus bimaculoides</name>
    <name type="common">California two-spotted octopus</name>
    <dbReference type="NCBI Taxonomy" id="37653"/>
    <lineage>
        <taxon>Eukaryota</taxon>
        <taxon>Metazoa</taxon>
        <taxon>Spiralia</taxon>
        <taxon>Lophotrochozoa</taxon>
        <taxon>Mollusca</taxon>
        <taxon>Cephalopoda</taxon>
        <taxon>Coleoidea</taxon>
        <taxon>Octopodiformes</taxon>
        <taxon>Octopoda</taxon>
        <taxon>Incirrata</taxon>
        <taxon>Octopodidae</taxon>
        <taxon>Octopus</taxon>
    </lineage>
</organism>
<accession>A0A0L8I3G3</accession>
<dbReference type="EMBL" id="KQ416651">
    <property type="protein sequence ID" value="KOF96027.1"/>
    <property type="molecule type" value="Genomic_DNA"/>
</dbReference>
<evidence type="ECO:0008006" key="2">
    <source>
        <dbReference type="Google" id="ProtNLM"/>
    </source>
</evidence>
<proteinExistence type="predicted"/>
<gene>
    <name evidence="1" type="ORF">OCBIM_22036634mg</name>
</gene>
<reference evidence="1" key="1">
    <citation type="submission" date="2015-07" db="EMBL/GenBank/DDBJ databases">
        <title>MeaNS - Measles Nucleotide Surveillance Program.</title>
        <authorList>
            <person name="Tran T."/>
            <person name="Druce J."/>
        </authorList>
    </citation>
    <scope>NUCLEOTIDE SEQUENCE</scope>
    <source>
        <strain evidence="1">UCB-OBI-ISO-001</strain>
        <tissue evidence="1">Gonad</tissue>
    </source>
</reference>
<dbReference type="STRING" id="37653.A0A0L8I3G3"/>
<dbReference type="PANTHER" id="PTHR45913">
    <property type="entry name" value="EPM2A-INTERACTING PROTEIN 1"/>
    <property type="match status" value="1"/>
</dbReference>
<feature type="non-terminal residue" evidence="1">
    <location>
        <position position="1"/>
    </location>
</feature>
<dbReference type="AlphaFoldDB" id="A0A0L8I3G3"/>
<evidence type="ECO:0000313" key="1">
    <source>
        <dbReference type="EMBL" id="KOF96027.1"/>
    </source>
</evidence>